<sequence>MMLKKFAFVLGCCLLTVGAATASTLAVRDSIGVRKQNGKTYIAHKVEPSETLYALSRKYGVPVAQIVEANKNIEKSIMIGQIVLIPMKATASAGATATAAKPAPVASPAANRTYSVDGKGNKMHTVQPSQTLYAISKMHGVTVEEIKEWNKLTSNAIEIGRDLIVGVGANGASNAKIYVPERDDAVTSSRNADAPVASTSSSPTVITASTKDKPVAKVEDTAERTAKAAEYVSRVNESGMAELIDQKSDDNKFLALHKTAPVGTIMAVKNPSNDQVVYVRVIGKIPSTGDNDKLVVKLSKKACQQIGVTDKRFRVELSYMP</sequence>
<reference evidence="5" key="1">
    <citation type="journal article" date="2019" name="Int. J. Syst. Evol. Microbiol.">
        <title>The Global Catalogue of Microorganisms (GCM) 10K type strain sequencing project: providing services to taxonomists for standard genome sequencing and annotation.</title>
        <authorList>
            <consortium name="The Broad Institute Genomics Platform"/>
            <consortium name="The Broad Institute Genome Sequencing Center for Infectious Disease"/>
            <person name="Wu L."/>
            <person name="Ma J."/>
        </authorList>
    </citation>
    <scope>NUCLEOTIDE SEQUENCE [LARGE SCALE GENOMIC DNA]</scope>
    <source>
        <strain evidence="5">CGMCC 4.7393</strain>
    </source>
</reference>
<evidence type="ECO:0000313" key="5">
    <source>
        <dbReference type="Proteomes" id="UP001596405"/>
    </source>
</evidence>
<evidence type="ECO:0000313" key="4">
    <source>
        <dbReference type="EMBL" id="MFC6997967.1"/>
    </source>
</evidence>
<feature type="domain" description="LysM" evidence="3">
    <location>
        <begin position="42"/>
        <end position="85"/>
    </location>
</feature>
<feature type="domain" description="LysM" evidence="3">
    <location>
        <begin position="122"/>
        <end position="165"/>
    </location>
</feature>
<dbReference type="RefSeq" id="WP_239693461.1">
    <property type="nucleotide sequence ID" value="NZ_JBHSYQ010000004.1"/>
</dbReference>
<dbReference type="PANTHER" id="PTHR33734">
    <property type="entry name" value="LYSM DOMAIN-CONTAINING GPI-ANCHORED PROTEIN 2"/>
    <property type="match status" value="1"/>
</dbReference>
<feature type="chain" id="PRO_5047068801" evidence="2">
    <location>
        <begin position="23"/>
        <end position="321"/>
    </location>
</feature>
<comment type="caution">
    <text evidence="4">The sequence shown here is derived from an EMBL/GenBank/DDBJ whole genome shotgun (WGS) entry which is preliminary data.</text>
</comment>
<dbReference type="Gene3D" id="2.40.40.10">
    <property type="entry name" value="RlpA-like domain"/>
    <property type="match status" value="1"/>
</dbReference>
<dbReference type="Proteomes" id="UP001596405">
    <property type="component" value="Unassembled WGS sequence"/>
</dbReference>
<protein>
    <submittedName>
        <fullName evidence="4">LysM peptidoglycan-binding domain-containing protein</fullName>
    </submittedName>
</protein>
<dbReference type="InterPro" id="IPR036779">
    <property type="entry name" value="LysM_dom_sf"/>
</dbReference>
<dbReference type="PANTHER" id="PTHR33734:SF22">
    <property type="entry name" value="MEMBRANE-BOUND LYTIC MUREIN TRANSGLYCOSYLASE D"/>
    <property type="match status" value="1"/>
</dbReference>
<dbReference type="Gene3D" id="3.10.350.10">
    <property type="entry name" value="LysM domain"/>
    <property type="match status" value="2"/>
</dbReference>
<accession>A0ABW2DJB5</accession>
<dbReference type="SMART" id="SM00257">
    <property type="entry name" value="LysM"/>
    <property type="match status" value="2"/>
</dbReference>
<proteinExistence type="predicted"/>
<feature type="region of interest" description="Disordered" evidence="1">
    <location>
        <begin position="186"/>
        <end position="206"/>
    </location>
</feature>
<dbReference type="CDD" id="cd00118">
    <property type="entry name" value="LysM"/>
    <property type="match status" value="2"/>
</dbReference>
<dbReference type="PROSITE" id="PS51782">
    <property type="entry name" value="LYSM"/>
    <property type="match status" value="2"/>
</dbReference>
<dbReference type="EMBL" id="JBHSYQ010000004">
    <property type="protein sequence ID" value="MFC6997967.1"/>
    <property type="molecule type" value="Genomic_DNA"/>
</dbReference>
<feature type="signal peptide" evidence="2">
    <location>
        <begin position="1"/>
        <end position="22"/>
    </location>
</feature>
<dbReference type="Pfam" id="PF01476">
    <property type="entry name" value="LysM"/>
    <property type="match status" value="2"/>
</dbReference>
<keyword evidence="5" id="KW-1185">Reference proteome</keyword>
<evidence type="ECO:0000256" key="1">
    <source>
        <dbReference type="SAM" id="MobiDB-lite"/>
    </source>
</evidence>
<name>A0ABW2DJB5_9BACT</name>
<dbReference type="InterPro" id="IPR018392">
    <property type="entry name" value="LysM"/>
</dbReference>
<organism evidence="4 5">
    <name type="scientific">Rufibacter roseus</name>
    <dbReference type="NCBI Taxonomy" id="1567108"/>
    <lineage>
        <taxon>Bacteria</taxon>
        <taxon>Pseudomonadati</taxon>
        <taxon>Bacteroidota</taxon>
        <taxon>Cytophagia</taxon>
        <taxon>Cytophagales</taxon>
        <taxon>Hymenobacteraceae</taxon>
        <taxon>Rufibacter</taxon>
    </lineage>
</organism>
<evidence type="ECO:0000259" key="3">
    <source>
        <dbReference type="PROSITE" id="PS51782"/>
    </source>
</evidence>
<evidence type="ECO:0000256" key="2">
    <source>
        <dbReference type="SAM" id="SignalP"/>
    </source>
</evidence>
<gene>
    <name evidence="4" type="ORF">ACFQHR_10035</name>
</gene>
<keyword evidence="2" id="KW-0732">Signal</keyword>
<dbReference type="InterPro" id="IPR036908">
    <property type="entry name" value="RlpA-like_sf"/>
</dbReference>
<dbReference type="SUPFAM" id="SSF54106">
    <property type="entry name" value="LysM domain"/>
    <property type="match status" value="2"/>
</dbReference>